<gene>
    <name evidence="3" type="ORF">N7468_008108</name>
</gene>
<keyword evidence="4" id="KW-1185">Reference proteome</keyword>
<keyword evidence="1" id="KW-0732">Signal</keyword>
<dbReference type="Proteomes" id="UP001150941">
    <property type="component" value="Unassembled WGS sequence"/>
</dbReference>
<reference evidence="3" key="1">
    <citation type="submission" date="2022-11" db="EMBL/GenBank/DDBJ databases">
        <authorList>
            <person name="Petersen C."/>
        </authorList>
    </citation>
    <scope>NUCLEOTIDE SEQUENCE</scope>
    <source>
        <strain evidence="3">IBT 19713</strain>
    </source>
</reference>
<feature type="domain" description="Azaphilone pigments biosynthesis cluster protein L N-terminal" evidence="2">
    <location>
        <begin position="74"/>
        <end position="147"/>
    </location>
</feature>
<feature type="signal peptide" evidence="1">
    <location>
        <begin position="1"/>
        <end position="25"/>
    </location>
</feature>
<dbReference type="EMBL" id="JAPQKS010000006">
    <property type="protein sequence ID" value="KAJ5223566.1"/>
    <property type="molecule type" value="Genomic_DNA"/>
</dbReference>
<dbReference type="RefSeq" id="XP_058327749.1">
    <property type="nucleotide sequence ID" value="XM_058477404.1"/>
</dbReference>
<organism evidence="3 4">
    <name type="scientific">Penicillium chermesinum</name>
    <dbReference type="NCBI Taxonomy" id="63820"/>
    <lineage>
        <taxon>Eukaryota</taxon>
        <taxon>Fungi</taxon>
        <taxon>Dikarya</taxon>
        <taxon>Ascomycota</taxon>
        <taxon>Pezizomycotina</taxon>
        <taxon>Eurotiomycetes</taxon>
        <taxon>Eurotiomycetidae</taxon>
        <taxon>Eurotiales</taxon>
        <taxon>Aspergillaceae</taxon>
        <taxon>Penicillium</taxon>
    </lineage>
</organism>
<proteinExistence type="predicted"/>
<dbReference type="AlphaFoldDB" id="A0A9W9TI24"/>
<dbReference type="GeneID" id="83204707"/>
<accession>A0A9W9TI24</accession>
<evidence type="ECO:0000256" key="1">
    <source>
        <dbReference type="SAM" id="SignalP"/>
    </source>
</evidence>
<protein>
    <recommendedName>
        <fullName evidence="2">Azaphilone pigments biosynthesis cluster protein L N-terminal domain-containing protein</fullName>
    </recommendedName>
</protein>
<evidence type="ECO:0000313" key="3">
    <source>
        <dbReference type="EMBL" id="KAJ5223566.1"/>
    </source>
</evidence>
<sequence>MMADPLSITASLLAVITAAVQSTKALRETIIRFKGRDKTLARLQYELYDLITILDSLKQVIGTEQRCWRFSKVLLRDVPNHNAKVSQKVLEDYNEMIKDTMYSLEVHLQRVDEKMGQLSIDNTITPSSSLDLNDEKEVTKQCLRICENACHYIASLAGQESSLLQGSRDGGGEDRLFEAQRITRQALDENQDSFDTIIRGLRARLEILVSNNDPGDENERTRLIKDIDASKQCLEICKVASEVSNRKEYRVGEVVADGESDQVVVNTLADLFDVKKALSLGNSAQLVGSMTEEALRHLTDKRYTSRFGALSYASSNTDDRVTGQILARGD</sequence>
<feature type="chain" id="PRO_5040724841" description="Azaphilone pigments biosynthesis cluster protein L N-terminal domain-containing protein" evidence="1">
    <location>
        <begin position="26"/>
        <end position="330"/>
    </location>
</feature>
<feature type="domain" description="Azaphilone pigments biosynthesis cluster protein L N-terminal" evidence="2">
    <location>
        <begin position="3"/>
        <end position="66"/>
    </location>
</feature>
<reference evidence="3" key="2">
    <citation type="journal article" date="2023" name="IMA Fungus">
        <title>Comparative genomic study of the Penicillium genus elucidates a diverse pangenome and 15 lateral gene transfer events.</title>
        <authorList>
            <person name="Petersen C."/>
            <person name="Sorensen T."/>
            <person name="Nielsen M.R."/>
            <person name="Sondergaard T.E."/>
            <person name="Sorensen J.L."/>
            <person name="Fitzpatrick D.A."/>
            <person name="Frisvad J.C."/>
            <person name="Nielsen K.L."/>
        </authorList>
    </citation>
    <scope>NUCLEOTIDE SEQUENCE</scope>
    <source>
        <strain evidence="3">IBT 19713</strain>
    </source>
</reference>
<evidence type="ECO:0000313" key="4">
    <source>
        <dbReference type="Proteomes" id="UP001150941"/>
    </source>
</evidence>
<dbReference type="Pfam" id="PF17111">
    <property type="entry name" value="PigL_N"/>
    <property type="match status" value="2"/>
</dbReference>
<dbReference type="InterPro" id="IPR031348">
    <property type="entry name" value="PigL_N"/>
</dbReference>
<dbReference type="OrthoDB" id="428260at2759"/>
<comment type="caution">
    <text evidence="3">The sequence shown here is derived from an EMBL/GenBank/DDBJ whole genome shotgun (WGS) entry which is preliminary data.</text>
</comment>
<name>A0A9W9TI24_9EURO</name>
<evidence type="ECO:0000259" key="2">
    <source>
        <dbReference type="Pfam" id="PF17111"/>
    </source>
</evidence>